<keyword evidence="4" id="KW-0812">Transmembrane</keyword>
<feature type="transmembrane region" description="Helical" evidence="4">
    <location>
        <begin position="113"/>
        <end position="136"/>
    </location>
</feature>
<name>A0A1D8G1B1_9ACTN</name>
<dbReference type="EMBL" id="CP017316">
    <property type="protein sequence ID" value="AOT59232.1"/>
    <property type="molecule type" value="Genomic_DNA"/>
</dbReference>
<reference evidence="5 6" key="1">
    <citation type="submission" date="2016-09" db="EMBL/GenBank/DDBJ databases">
        <title>Streptomyces rubrolavendulae MJM4426 Genome sequencing and assembly.</title>
        <authorList>
            <person name="Kim J.-G."/>
        </authorList>
    </citation>
    <scope>NUCLEOTIDE SEQUENCE [LARGE SCALE GENOMIC DNA]</scope>
    <source>
        <strain evidence="5 6">MJM4426</strain>
    </source>
</reference>
<protein>
    <submittedName>
        <fullName evidence="5">CDP-alcohol phosphatidyltransferase</fullName>
    </submittedName>
</protein>
<proteinExistence type="inferred from homology"/>
<dbReference type="Pfam" id="PF01066">
    <property type="entry name" value="CDP-OH_P_transf"/>
    <property type="match status" value="1"/>
</dbReference>
<keyword evidence="4" id="KW-0472">Membrane</keyword>
<dbReference type="KEGG" id="srn:A4G23_02068"/>
<dbReference type="Gene3D" id="1.20.120.1760">
    <property type="match status" value="1"/>
</dbReference>
<sequence>MAKAASGTADGPGGPSGAAGTAGTTEAPGAAGTAEAPGAAGTTEAAGGPPERGAGTAGSRGAARMTGGEALRRLAGAQKTAKGVSLYSRFVNRPAGRLLAAGSYVAGLTPNQVTLVSAAFSFCGIAVLALAVPSWWAGALVCSALAVGFAFDSADGQLARLRGGGSPAGEWLDHVVDCAKTTALHSAVLIAFHRHPGHFGTGSDVLLLVPLVFLLASTVTFFGGLLTEQLKRKAPPGAVPAAPSTLRAVALLPVDHGVFCLVFLLLGGGPLFLWGYGLLGAAAVLYLPLFLVKWFRELSR</sequence>
<feature type="region of interest" description="Disordered" evidence="3">
    <location>
        <begin position="1"/>
        <end position="62"/>
    </location>
</feature>
<evidence type="ECO:0000313" key="6">
    <source>
        <dbReference type="Proteomes" id="UP000095349"/>
    </source>
</evidence>
<dbReference type="GO" id="GO:0008654">
    <property type="term" value="P:phospholipid biosynthetic process"/>
    <property type="evidence" value="ECO:0007669"/>
    <property type="project" value="InterPro"/>
</dbReference>
<dbReference type="InterPro" id="IPR043130">
    <property type="entry name" value="CDP-OH_PTrfase_TM_dom"/>
</dbReference>
<feature type="transmembrane region" description="Helical" evidence="4">
    <location>
        <begin position="205"/>
        <end position="227"/>
    </location>
</feature>
<dbReference type="Proteomes" id="UP000095349">
    <property type="component" value="Chromosome"/>
</dbReference>
<gene>
    <name evidence="5" type="ORF">A4G23_02068</name>
</gene>
<evidence type="ECO:0000256" key="4">
    <source>
        <dbReference type="SAM" id="Phobius"/>
    </source>
</evidence>
<dbReference type="InterPro" id="IPR048254">
    <property type="entry name" value="CDP_ALCOHOL_P_TRANSF_CS"/>
</dbReference>
<keyword evidence="1 2" id="KW-0808">Transferase</keyword>
<keyword evidence="6" id="KW-1185">Reference proteome</keyword>
<dbReference type="InterPro" id="IPR000462">
    <property type="entry name" value="CDP-OH_P_trans"/>
</dbReference>
<dbReference type="PATRIC" id="fig|285473.5.peg.2152"/>
<evidence type="ECO:0000256" key="1">
    <source>
        <dbReference type="ARBA" id="ARBA00022679"/>
    </source>
</evidence>
<dbReference type="PROSITE" id="PS00379">
    <property type="entry name" value="CDP_ALCOHOL_P_TRANSF"/>
    <property type="match status" value="1"/>
</dbReference>
<evidence type="ECO:0000256" key="2">
    <source>
        <dbReference type="RuleBase" id="RU003750"/>
    </source>
</evidence>
<feature type="compositionally biased region" description="Low complexity" evidence="3">
    <location>
        <begin position="18"/>
        <end position="62"/>
    </location>
</feature>
<feature type="transmembrane region" description="Helical" evidence="4">
    <location>
        <begin position="273"/>
        <end position="295"/>
    </location>
</feature>
<comment type="similarity">
    <text evidence="2">Belongs to the CDP-alcohol phosphatidyltransferase class-I family.</text>
</comment>
<dbReference type="GO" id="GO:0016020">
    <property type="term" value="C:membrane"/>
    <property type="evidence" value="ECO:0007669"/>
    <property type="project" value="InterPro"/>
</dbReference>
<accession>A0A1D8G1B1</accession>
<dbReference type="STRING" id="285473.A4G23_02068"/>
<dbReference type="AlphaFoldDB" id="A0A1D8G1B1"/>
<organism evidence="5 6">
    <name type="scientific">Streptomyces rubrolavendulae</name>
    <dbReference type="NCBI Taxonomy" id="285473"/>
    <lineage>
        <taxon>Bacteria</taxon>
        <taxon>Bacillati</taxon>
        <taxon>Actinomycetota</taxon>
        <taxon>Actinomycetes</taxon>
        <taxon>Kitasatosporales</taxon>
        <taxon>Streptomycetaceae</taxon>
        <taxon>Streptomyces</taxon>
    </lineage>
</organism>
<evidence type="ECO:0000313" key="5">
    <source>
        <dbReference type="EMBL" id="AOT59232.1"/>
    </source>
</evidence>
<keyword evidence="4" id="KW-1133">Transmembrane helix</keyword>
<dbReference type="GO" id="GO:0016780">
    <property type="term" value="F:phosphotransferase activity, for other substituted phosphate groups"/>
    <property type="evidence" value="ECO:0007669"/>
    <property type="project" value="InterPro"/>
</dbReference>
<feature type="transmembrane region" description="Helical" evidence="4">
    <location>
        <begin position="248"/>
        <end position="267"/>
    </location>
</feature>
<evidence type="ECO:0000256" key="3">
    <source>
        <dbReference type="SAM" id="MobiDB-lite"/>
    </source>
</evidence>